<dbReference type="Pfam" id="PF07883">
    <property type="entry name" value="Cupin_2"/>
    <property type="match status" value="1"/>
</dbReference>
<reference evidence="4 5" key="1">
    <citation type="submission" date="2014-08" db="EMBL/GenBank/DDBJ databases">
        <title>Chaperone-usher fimbriae in a diverse selection of Gallibacterium genomes.</title>
        <authorList>
            <person name="Kudirkiene E."/>
            <person name="Bager R.J."/>
            <person name="Johnson T.J."/>
            <person name="Bojesen A.M."/>
        </authorList>
    </citation>
    <scope>NUCLEOTIDE SEQUENCE [LARGE SCALE GENOMIC DNA]</scope>
    <source>
        <strain evidence="4 5">20558/3kl.</strain>
    </source>
</reference>
<dbReference type="CDD" id="cd02233">
    <property type="entry name" value="cupin_HNL-like"/>
    <property type="match status" value="1"/>
</dbReference>
<dbReference type="InterPro" id="IPR047263">
    <property type="entry name" value="HNL-like_cupin"/>
</dbReference>
<name>A0A0A2XJC5_9PAST</name>
<gene>
    <name evidence="4" type="ORF">JP32_08520</name>
</gene>
<evidence type="ECO:0000313" key="5">
    <source>
        <dbReference type="Proteomes" id="UP000030526"/>
    </source>
</evidence>
<dbReference type="Gene3D" id="2.60.120.10">
    <property type="entry name" value="Jelly Rolls"/>
    <property type="match status" value="1"/>
</dbReference>
<dbReference type="PANTHER" id="PTHR43698">
    <property type="entry name" value="RIBD C-TERMINAL DOMAIN CONTAINING PROTEIN"/>
    <property type="match status" value="1"/>
</dbReference>
<sequence length="367" mass="40663">MKKMFLFSTALAFATSSAFAEQTITPYTQHQWTVAPSEHFSGAARFTRLPEIPNSPDGLAIVEFQAGTITDWHSHSQGQYLIVTEGEGRTQEWGKPIQIIKKGDVIWCPPNVKHWHGASEYSKMSHIAISPNAKENKATWLEKVELPKTDPKADLQKISQNTPLANKQLAIVPIAFHSARGDLDHLKPAIEQGLASGLTVNELREIFAHQYAYAGFPRALNGLLTLQNVLKERGEKGIQDPQGNPPTQAEPTDYYALGTHTLNTLSGRDNSAVLWNFDGVDYALKAHLFGYLFSRDNLSPVNRELVTVSTLASLETVQNQLRSHLGILKNLGLNETELKRVVDEIRQQNPTAADKAESVLKDVVKAQ</sequence>
<dbReference type="SUPFAM" id="SSF69118">
    <property type="entry name" value="AhpD-like"/>
    <property type="match status" value="1"/>
</dbReference>
<evidence type="ECO:0000256" key="1">
    <source>
        <dbReference type="SAM" id="SignalP"/>
    </source>
</evidence>
<feature type="signal peptide" evidence="1">
    <location>
        <begin position="1"/>
        <end position="20"/>
    </location>
</feature>
<dbReference type="Proteomes" id="UP000030526">
    <property type="component" value="Unassembled WGS sequence"/>
</dbReference>
<dbReference type="PANTHER" id="PTHR43698:SF1">
    <property type="entry name" value="BLL4564 PROTEIN"/>
    <property type="match status" value="1"/>
</dbReference>
<feature type="chain" id="PRO_5002007938" evidence="1">
    <location>
        <begin position="21"/>
        <end position="367"/>
    </location>
</feature>
<dbReference type="GO" id="GO:0051920">
    <property type="term" value="F:peroxiredoxin activity"/>
    <property type="evidence" value="ECO:0007669"/>
    <property type="project" value="InterPro"/>
</dbReference>
<accession>A0A0A2XJC5</accession>
<dbReference type="InterPro" id="IPR011051">
    <property type="entry name" value="RmlC_Cupin_sf"/>
</dbReference>
<dbReference type="Gene3D" id="1.20.1290.10">
    <property type="entry name" value="AhpD-like"/>
    <property type="match status" value="1"/>
</dbReference>
<comment type="caution">
    <text evidence="4">The sequence shown here is derived from an EMBL/GenBank/DDBJ whole genome shotgun (WGS) entry which is preliminary data.</text>
</comment>
<dbReference type="Pfam" id="PF02627">
    <property type="entry name" value="CMD"/>
    <property type="match status" value="1"/>
</dbReference>
<dbReference type="RefSeq" id="WP_039084318.1">
    <property type="nucleotide sequence ID" value="NZ_JPXS01000042.1"/>
</dbReference>
<feature type="domain" description="Cupin type-2" evidence="3">
    <location>
        <begin position="61"/>
        <end position="118"/>
    </location>
</feature>
<keyword evidence="1" id="KW-0732">Signal</keyword>
<dbReference type="SUPFAM" id="SSF51182">
    <property type="entry name" value="RmlC-like cupins"/>
    <property type="match status" value="1"/>
</dbReference>
<dbReference type="InterPro" id="IPR013096">
    <property type="entry name" value="Cupin_2"/>
</dbReference>
<dbReference type="EMBL" id="JPXS01000042">
    <property type="protein sequence ID" value="KGQ30720.1"/>
    <property type="molecule type" value="Genomic_DNA"/>
</dbReference>
<dbReference type="InterPro" id="IPR014710">
    <property type="entry name" value="RmlC-like_jellyroll"/>
</dbReference>
<protein>
    <submittedName>
        <fullName evidence="4">Carboxymuconolactone decarboxylase</fullName>
    </submittedName>
</protein>
<evidence type="ECO:0000313" key="4">
    <source>
        <dbReference type="EMBL" id="KGQ30720.1"/>
    </source>
</evidence>
<feature type="domain" description="Carboxymuconolactone decarboxylase-like" evidence="2">
    <location>
        <begin position="286"/>
        <end position="342"/>
    </location>
</feature>
<evidence type="ECO:0000259" key="2">
    <source>
        <dbReference type="Pfam" id="PF02627"/>
    </source>
</evidence>
<evidence type="ECO:0000259" key="3">
    <source>
        <dbReference type="Pfam" id="PF07883"/>
    </source>
</evidence>
<dbReference type="InterPro" id="IPR003779">
    <property type="entry name" value="CMD-like"/>
</dbReference>
<organism evidence="4 5">
    <name type="scientific">Gallibacterium anatis</name>
    <dbReference type="NCBI Taxonomy" id="750"/>
    <lineage>
        <taxon>Bacteria</taxon>
        <taxon>Pseudomonadati</taxon>
        <taxon>Pseudomonadota</taxon>
        <taxon>Gammaproteobacteria</taxon>
        <taxon>Pasteurellales</taxon>
        <taxon>Pasteurellaceae</taxon>
        <taxon>Gallibacterium</taxon>
    </lineage>
</organism>
<dbReference type="InterPro" id="IPR029032">
    <property type="entry name" value="AhpD-like"/>
</dbReference>
<proteinExistence type="predicted"/>
<dbReference type="AlphaFoldDB" id="A0A0A2XJC5"/>